<dbReference type="GO" id="GO:0016579">
    <property type="term" value="P:protein deubiquitination"/>
    <property type="evidence" value="ECO:0007669"/>
    <property type="project" value="TreeGrafter"/>
</dbReference>
<feature type="compositionally biased region" description="Gly residues" evidence="3">
    <location>
        <begin position="446"/>
        <end position="485"/>
    </location>
</feature>
<feature type="compositionally biased region" description="Low complexity" evidence="3">
    <location>
        <begin position="261"/>
        <end position="287"/>
    </location>
</feature>
<feature type="compositionally biased region" description="Low complexity" evidence="3">
    <location>
        <begin position="10"/>
        <end position="29"/>
    </location>
</feature>
<proteinExistence type="predicted"/>
<reference evidence="6 7" key="1">
    <citation type="journal article" date="2018" name="Mol. Biol. Evol.">
        <title>Broad Genomic Sampling Reveals a Smut Pathogenic Ancestry of the Fungal Clade Ustilaginomycotina.</title>
        <authorList>
            <person name="Kijpornyongpan T."/>
            <person name="Mondo S.J."/>
            <person name="Barry K."/>
            <person name="Sandor L."/>
            <person name="Lee J."/>
            <person name="Lipzen A."/>
            <person name="Pangilinan J."/>
            <person name="LaButti K."/>
            <person name="Hainaut M."/>
            <person name="Henrissat B."/>
            <person name="Grigoriev I.V."/>
            <person name="Spatafora J.W."/>
            <person name="Aime M.C."/>
        </authorList>
    </citation>
    <scope>NUCLEOTIDE SEQUENCE [LARGE SCALE GENOMIC DNA]</scope>
    <source>
        <strain evidence="6 7">MCA 4718</strain>
    </source>
</reference>
<dbReference type="InterPro" id="IPR039539">
    <property type="entry name" value="Ras_GTPase_bind_prot"/>
</dbReference>
<dbReference type="SMART" id="SM00360">
    <property type="entry name" value="RRM"/>
    <property type="match status" value="1"/>
</dbReference>
<dbReference type="InterPro" id="IPR035979">
    <property type="entry name" value="RBD_domain_sf"/>
</dbReference>
<protein>
    <recommendedName>
        <fullName evidence="8">NTF2-domain-containing protein</fullName>
    </recommendedName>
</protein>
<dbReference type="InterPro" id="IPR018222">
    <property type="entry name" value="Nuclear_transport_factor_2_euk"/>
</dbReference>
<dbReference type="PANTHER" id="PTHR10693">
    <property type="entry name" value="RAS GTPASE-ACTIVATING PROTEIN-BINDING PROTEIN"/>
    <property type="match status" value="1"/>
</dbReference>
<dbReference type="CDD" id="cd00780">
    <property type="entry name" value="NTF2"/>
    <property type="match status" value="1"/>
</dbReference>
<gene>
    <name evidence="6" type="ORF">BCV69DRAFT_283324</name>
</gene>
<feature type="region of interest" description="Disordered" evidence="3">
    <location>
        <begin position="436"/>
        <end position="485"/>
    </location>
</feature>
<name>A0A316U7W1_9BASI</name>
<dbReference type="Proteomes" id="UP000245942">
    <property type="component" value="Unassembled WGS sequence"/>
</dbReference>
<dbReference type="PROSITE" id="PS50102">
    <property type="entry name" value="RRM"/>
    <property type="match status" value="1"/>
</dbReference>
<dbReference type="PANTHER" id="PTHR10693:SF20">
    <property type="entry name" value="AT27578P"/>
    <property type="match status" value="1"/>
</dbReference>
<dbReference type="FunFam" id="3.10.450.50:FF:000003">
    <property type="entry name" value="Nuclear transport factor 2 family protein"/>
    <property type="match status" value="1"/>
</dbReference>
<feature type="compositionally biased region" description="Basic and acidic residues" evidence="3">
    <location>
        <begin position="171"/>
        <end position="185"/>
    </location>
</feature>
<sequence>MATTQANGLTANSGAVASSSTSAASTSSTKPAVQPSEVGWLFVPQYYTFLNQNPGRLHCFYTKKSTLVHGVEQEDEKPYFGQQEIHDRITSLGFQDCKVYVSNVDSQSSASGGIIIQVLGEMSNKAGPWRKFAQTFFLAEQPLGYFVLNDIFRYLKDDEETEEQAEEIDEDLRKDEAEAREENRDVVGAQVDISAIAQPGATPHVQPVISSGSQEQPSVAAIAAAPTDTSAAAAAEQPAVEEAAATVPEPDAQPIESASDAAAAAVEPEAPAVPEAQPEAAPAPAAAKEPEQPAAPPKPKTWAGLAASNVSVWGSNVRSDAKGVSSSKPSTPAATTPTPRSAAAAPASHQPRSSGGANGSTVDPSSVFIKNVQAEHVTEAALRTALTQAFGPVKNVSILANRGIAYADFHSAESGKKAVAQNALIVGDKGWRVNIEEKKPRPDARGGPGGAGGQRGSFRGGASGGRGGGAGRGSGAAGRGGKMIG</sequence>
<keyword evidence="1 2" id="KW-0694">RNA-binding</keyword>
<dbReference type="GeneID" id="37014397"/>
<evidence type="ECO:0000259" key="5">
    <source>
        <dbReference type="PROSITE" id="PS50177"/>
    </source>
</evidence>
<dbReference type="EMBL" id="KZ819328">
    <property type="protein sequence ID" value="PWN20443.1"/>
    <property type="molecule type" value="Genomic_DNA"/>
</dbReference>
<dbReference type="OrthoDB" id="339151at2759"/>
<dbReference type="GO" id="GO:1990904">
    <property type="term" value="C:ribonucleoprotein complex"/>
    <property type="evidence" value="ECO:0007669"/>
    <property type="project" value="TreeGrafter"/>
</dbReference>
<dbReference type="AlphaFoldDB" id="A0A316U7W1"/>
<dbReference type="InterPro" id="IPR032710">
    <property type="entry name" value="NTF2-like_dom_sf"/>
</dbReference>
<feature type="region of interest" description="Disordered" evidence="3">
    <location>
        <begin position="1"/>
        <end position="31"/>
    </location>
</feature>
<dbReference type="SUPFAM" id="SSF54928">
    <property type="entry name" value="RNA-binding domain, RBD"/>
    <property type="match status" value="1"/>
</dbReference>
<keyword evidence="7" id="KW-1185">Reference proteome</keyword>
<dbReference type="GO" id="GO:0003729">
    <property type="term" value="F:mRNA binding"/>
    <property type="evidence" value="ECO:0007669"/>
    <property type="project" value="TreeGrafter"/>
</dbReference>
<evidence type="ECO:0000313" key="6">
    <source>
        <dbReference type="EMBL" id="PWN20443.1"/>
    </source>
</evidence>
<evidence type="ECO:0000256" key="3">
    <source>
        <dbReference type="SAM" id="MobiDB-lite"/>
    </source>
</evidence>
<dbReference type="GO" id="GO:1990861">
    <property type="term" value="C:Ubp3-Bre5 deubiquitination complex"/>
    <property type="evidence" value="ECO:0007669"/>
    <property type="project" value="TreeGrafter"/>
</dbReference>
<evidence type="ECO:0000256" key="2">
    <source>
        <dbReference type="PROSITE-ProRule" id="PRU00176"/>
    </source>
</evidence>
<dbReference type="InterPro" id="IPR012677">
    <property type="entry name" value="Nucleotide-bd_a/b_plait_sf"/>
</dbReference>
<evidence type="ECO:0000313" key="7">
    <source>
        <dbReference type="Proteomes" id="UP000245942"/>
    </source>
</evidence>
<feature type="region of interest" description="Disordered" evidence="3">
    <location>
        <begin position="219"/>
        <end position="302"/>
    </location>
</feature>
<dbReference type="PROSITE" id="PS50177">
    <property type="entry name" value="NTF2_DOMAIN"/>
    <property type="match status" value="1"/>
</dbReference>
<dbReference type="Pfam" id="PF02136">
    <property type="entry name" value="NTF2"/>
    <property type="match status" value="1"/>
</dbReference>
<evidence type="ECO:0000259" key="4">
    <source>
        <dbReference type="PROSITE" id="PS50102"/>
    </source>
</evidence>
<feature type="compositionally biased region" description="Low complexity" evidence="3">
    <location>
        <begin position="325"/>
        <end position="354"/>
    </location>
</feature>
<dbReference type="InterPro" id="IPR002075">
    <property type="entry name" value="NTF2_dom"/>
</dbReference>
<dbReference type="RefSeq" id="XP_025347603.1">
    <property type="nucleotide sequence ID" value="XM_025492663.1"/>
</dbReference>
<dbReference type="STRING" id="1684307.A0A316U7W1"/>
<dbReference type="Pfam" id="PF00076">
    <property type="entry name" value="RRM_1"/>
    <property type="match status" value="1"/>
</dbReference>
<feature type="domain" description="NTF2" evidence="5">
    <location>
        <begin position="38"/>
        <end position="154"/>
    </location>
</feature>
<dbReference type="SUPFAM" id="SSF54427">
    <property type="entry name" value="NTF2-like"/>
    <property type="match status" value="1"/>
</dbReference>
<organism evidence="6 7">
    <name type="scientific">Pseudomicrostroma glucosiphilum</name>
    <dbReference type="NCBI Taxonomy" id="1684307"/>
    <lineage>
        <taxon>Eukaryota</taxon>
        <taxon>Fungi</taxon>
        <taxon>Dikarya</taxon>
        <taxon>Basidiomycota</taxon>
        <taxon>Ustilaginomycotina</taxon>
        <taxon>Exobasidiomycetes</taxon>
        <taxon>Microstromatales</taxon>
        <taxon>Microstromatales incertae sedis</taxon>
        <taxon>Pseudomicrostroma</taxon>
    </lineage>
</organism>
<feature type="region of interest" description="Disordered" evidence="3">
    <location>
        <begin position="319"/>
        <end position="362"/>
    </location>
</feature>
<dbReference type="GO" id="GO:0005829">
    <property type="term" value="C:cytosol"/>
    <property type="evidence" value="ECO:0007669"/>
    <property type="project" value="TreeGrafter"/>
</dbReference>
<dbReference type="GO" id="GO:0034517">
    <property type="term" value="P:ribophagy"/>
    <property type="evidence" value="ECO:0007669"/>
    <property type="project" value="TreeGrafter"/>
</dbReference>
<dbReference type="InterPro" id="IPR000504">
    <property type="entry name" value="RRM_dom"/>
</dbReference>
<evidence type="ECO:0000256" key="1">
    <source>
        <dbReference type="ARBA" id="ARBA00022884"/>
    </source>
</evidence>
<feature type="domain" description="RRM" evidence="4">
    <location>
        <begin position="365"/>
        <end position="440"/>
    </location>
</feature>
<evidence type="ECO:0008006" key="8">
    <source>
        <dbReference type="Google" id="ProtNLM"/>
    </source>
</evidence>
<feature type="compositionally biased region" description="Low complexity" evidence="3">
    <location>
        <begin position="219"/>
        <end position="252"/>
    </location>
</feature>
<dbReference type="CDD" id="cd00590">
    <property type="entry name" value="RRM_SF"/>
    <property type="match status" value="1"/>
</dbReference>
<dbReference type="Gene3D" id="3.30.70.330">
    <property type="match status" value="1"/>
</dbReference>
<feature type="region of interest" description="Disordered" evidence="3">
    <location>
        <begin position="162"/>
        <end position="187"/>
    </location>
</feature>
<accession>A0A316U7W1</accession>
<dbReference type="Gene3D" id="3.10.450.50">
    <property type="match status" value="1"/>
</dbReference>